<reference evidence="1 2" key="1">
    <citation type="journal article" date="2022" name="Hortic Res">
        <title>A haplotype resolved chromosomal level avocado genome allows analysis of novel avocado genes.</title>
        <authorList>
            <person name="Nath O."/>
            <person name="Fletcher S.J."/>
            <person name="Hayward A."/>
            <person name="Shaw L.M."/>
            <person name="Masouleh A.K."/>
            <person name="Furtado A."/>
            <person name="Henry R.J."/>
            <person name="Mitter N."/>
        </authorList>
    </citation>
    <scope>NUCLEOTIDE SEQUENCE [LARGE SCALE GENOMIC DNA]</scope>
    <source>
        <strain evidence="2">cv. Hass</strain>
    </source>
</reference>
<name>A0ACC2MJA4_PERAE</name>
<dbReference type="EMBL" id="CM056810">
    <property type="protein sequence ID" value="KAJ8645789.1"/>
    <property type="molecule type" value="Genomic_DNA"/>
</dbReference>
<dbReference type="Proteomes" id="UP001234297">
    <property type="component" value="Chromosome 2"/>
</dbReference>
<sequence>MANTSCEDEWELCNDNGFVYKRRKRHHNSATTPLAPPPPPPPDPDAELRLRRARKKKILMKVRDQYHKEIQQWEALLATLQEMKDRTQNPQPPPTPQELALQPLHAPKEDAVFCPMIDEMLLQAEAQEAFLQDTTNLCKIAETMCKAQEERFKQSFIDLPVWETPRSLMASLSEVEDG</sequence>
<comment type="caution">
    <text evidence="1">The sequence shown here is derived from an EMBL/GenBank/DDBJ whole genome shotgun (WGS) entry which is preliminary data.</text>
</comment>
<proteinExistence type="predicted"/>
<evidence type="ECO:0000313" key="2">
    <source>
        <dbReference type="Proteomes" id="UP001234297"/>
    </source>
</evidence>
<keyword evidence="2" id="KW-1185">Reference proteome</keyword>
<accession>A0ACC2MJA4</accession>
<evidence type="ECO:0000313" key="1">
    <source>
        <dbReference type="EMBL" id="KAJ8645789.1"/>
    </source>
</evidence>
<organism evidence="1 2">
    <name type="scientific">Persea americana</name>
    <name type="common">Avocado</name>
    <dbReference type="NCBI Taxonomy" id="3435"/>
    <lineage>
        <taxon>Eukaryota</taxon>
        <taxon>Viridiplantae</taxon>
        <taxon>Streptophyta</taxon>
        <taxon>Embryophyta</taxon>
        <taxon>Tracheophyta</taxon>
        <taxon>Spermatophyta</taxon>
        <taxon>Magnoliopsida</taxon>
        <taxon>Magnoliidae</taxon>
        <taxon>Laurales</taxon>
        <taxon>Lauraceae</taxon>
        <taxon>Persea</taxon>
    </lineage>
</organism>
<gene>
    <name evidence="1" type="ORF">MRB53_007537</name>
</gene>
<protein>
    <submittedName>
        <fullName evidence="1">Uncharacterized protein</fullName>
    </submittedName>
</protein>